<accession>A0A8J3A910</accession>
<dbReference type="GO" id="GO:0015562">
    <property type="term" value="F:efflux transmembrane transporter activity"/>
    <property type="evidence" value="ECO:0007669"/>
    <property type="project" value="InterPro"/>
</dbReference>
<dbReference type="EMBL" id="BMGZ01000003">
    <property type="protein sequence ID" value="GGI00607.1"/>
    <property type="molecule type" value="Genomic_DNA"/>
</dbReference>
<reference evidence="5" key="2">
    <citation type="submission" date="2020-09" db="EMBL/GenBank/DDBJ databases">
        <authorList>
            <person name="Sun Q."/>
            <person name="Zhou Y."/>
        </authorList>
    </citation>
    <scope>NUCLEOTIDE SEQUENCE</scope>
    <source>
        <strain evidence="5">CGMCC 1.14984</strain>
    </source>
</reference>
<comment type="caution">
    <text evidence="5">The sequence shown here is derived from an EMBL/GenBank/DDBJ whole genome shotgun (WGS) entry which is preliminary data.</text>
</comment>
<dbReference type="Pfam" id="PF25954">
    <property type="entry name" value="Beta-barrel_RND_2"/>
    <property type="match status" value="1"/>
</dbReference>
<comment type="similarity">
    <text evidence="1">Belongs to the membrane fusion protein (MFP) (TC 8.A.1) family.</text>
</comment>
<evidence type="ECO:0000256" key="3">
    <source>
        <dbReference type="SAM" id="Phobius"/>
    </source>
</evidence>
<evidence type="ECO:0000313" key="5">
    <source>
        <dbReference type="EMBL" id="GGI00607.1"/>
    </source>
</evidence>
<dbReference type="AlphaFoldDB" id="A0A8J3A910"/>
<dbReference type="Gene3D" id="2.40.420.20">
    <property type="match status" value="1"/>
</dbReference>
<dbReference type="InterPro" id="IPR058792">
    <property type="entry name" value="Beta-barrel_RND_2"/>
</dbReference>
<sequence length="374" mass="40214">MVENMAGWRSLPGSVKTALLITAGVVAYFALSMLLRSGGEEIVAEEETRLFRVVTETVDPQTITEKVDMRGRTEARRLVVVRAETAGQVRSTPSPEGQFVERGKVLCEIDVETRSATVEEARAAFEKARIDYEAAQELAEKGFASEAGVASARAVYDQAEAALQRARTDLGKTSVRAPFAGILEEQQAEAGDFLNVGAPCATLAELDPIRIRGAVPEKDIARIRENNMAQVTLATGQEFPARVTFVGAAASDATRTYAVELEAENPGNIRAGQTATVFIDTGDTDAWLLPHDVVVTSDQGQSGIRSVTRTGGRTGEVVFRPVTITSDSPDGYYVSGLSGEQEIIVRGQNYVRDGQEIEIAAPGETYQQSEQQPG</sequence>
<dbReference type="SUPFAM" id="SSF111369">
    <property type="entry name" value="HlyD-like secretion proteins"/>
    <property type="match status" value="1"/>
</dbReference>
<keyword evidence="2" id="KW-0175">Coiled coil</keyword>
<keyword evidence="3" id="KW-1133">Transmembrane helix</keyword>
<gene>
    <name evidence="5" type="ORF">GCM10011355_29300</name>
</gene>
<dbReference type="Gene3D" id="2.40.30.170">
    <property type="match status" value="1"/>
</dbReference>
<dbReference type="PANTHER" id="PTHR30469">
    <property type="entry name" value="MULTIDRUG RESISTANCE PROTEIN MDTA"/>
    <property type="match status" value="1"/>
</dbReference>
<keyword evidence="3" id="KW-0472">Membrane</keyword>
<evidence type="ECO:0000256" key="2">
    <source>
        <dbReference type="SAM" id="Coils"/>
    </source>
</evidence>
<dbReference type="GO" id="GO:1990281">
    <property type="term" value="C:efflux pump complex"/>
    <property type="evidence" value="ECO:0007669"/>
    <property type="project" value="TreeGrafter"/>
</dbReference>
<dbReference type="Proteomes" id="UP000621856">
    <property type="component" value="Unassembled WGS sequence"/>
</dbReference>
<feature type="domain" description="CusB-like beta-barrel" evidence="4">
    <location>
        <begin position="214"/>
        <end position="278"/>
    </location>
</feature>
<feature type="transmembrane region" description="Helical" evidence="3">
    <location>
        <begin position="15"/>
        <end position="35"/>
    </location>
</feature>
<protein>
    <submittedName>
        <fullName evidence="5">RND transporter</fullName>
    </submittedName>
</protein>
<reference evidence="5" key="1">
    <citation type="journal article" date="2014" name="Int. J. Syst. Evol. Microbiol.">
        <title>Complete genome sequence of Corynebacterium casei LMG S-19264T (=DSM 44701T), isolated from a smear-ripened cheese.</title>
        <authorList>
            <consortium name="US DOE Joint Genome Institute (JGI-PGF)"/>
            <person name="Walter F."/>
            <person name="Albersmeier A."/>
            <person name="Kalinowski J."/>
            <person name="Ruckert C."/>
        </authorList>
    </citation>
    <scope>NUCLEOTIDE SEQUENCE</scope>
    <source>
        <strain evidence="5">CGMCC 1.14984</strain>
    </source>
</reference>
<dbReference type="InterPro" id="IPR006143">
    <property type="entry name" value="RND_pump_MFP"/>
</dbReference>
<evidence type="ECO:0000313" key="6">
    <source>
        <dbReference type="Proteomes" id="UP000621856"/>
    </source>
</evidence>
<dbReference type="NCBIfam" id="TIGR01730">
    <property type="entry name" value="RND_mfp"/>
    <property type="match status" value="1"/>
</dbReference>
<organism evidence="5 6">
    <name type="scientific">Aquisalinus luteolus</name>
    <dbReference type="NCBI Taxonomy" id="1566827"/>
    <lineage>
        <taxon>Bacteria</taxon>
        <taxon>Pseudomonadati</taxon>
        <taxon>Pseudomonadota</taxon>
        <taxon>Alphaproteobacteria</taxon>
        <taxon>Parvularculales</taxon>
        <taxon>Parvularculaceae</taxon>
        <taxon>Aquisalinus</taxon>
    </lineage>
</organism>
<name>A0A8J3A910_9PROT</name>
<feature type="coiled-coil region" evidence="2">
    <location>
        <begin position="118"/>
        <end position="169"/>
    </location>
</feature>
<dbReference type="PANTHER" id="PTHR30469:SF29">
    <property type="entry name" value="BLR2860 PROTEIN"/>
    <property type="match status" value="1"/>
</dbReference>
<evidence type="ECO:0000256" key="1">
    <source>
        <dbReference type="ARBA" id="ARBA00009477"/>
    </source>
</evidence>
<dbReference type="Gene3D" id="1.10.287.470">
    <property type="entry name" value="Helix hairpin bin"/>
    <property type="match status" value="1"/>
</dbReference>
<evidence type="ECO:0000259" key="4">
    <source>
        <dbReference type="Pfam" id="PF25954"/>
    </source>
</evidence>
<proteinExistence type="inferred from homology"/>
<dbReference type="Gene3D" id="2.40.50.100">
    <property type="match status" value="1"/>
</dbReference>
<keyword evidence="3" id="KW-0812">Transmembrane</keyword>